<keyword evidence="5 7" id="KW-1133">Transmembrane helix</keyword>
<evidence type="ECO:0000256" key="6">
    <source>
        <dbReference type="ARBA" id="ARBA00023136"/>
    </source>
</evidence>
<dbReference type="Proteomes" id="UP000534783">
    <property type="component" value="Unassembled WGS sequence"/>
</dbReference>
<organism evidence="10 11">
    <name type="scientific">Candidatus Manganitrophus noduliformans</name>
    <dbReference type="NCBI Taxonomy" id="2606439"/>
    <lineage>
        <taxon>Bacteria</taxon>
        <taxon>Pseudomonadati</taxon>
        <taxon>Nitrospirota</taxon>
        <taxon>Nitrospiria</taxon>
        <taxon>Candidatus Troglogloeales</taxon>
        <taxon>Candidatus Manganitrophaceae</taxon>
        <taxon>Candidatus Manganitrophus</taxon>
    </lineage>
</organism>
<evidence type="ECO:0000256" key="7">
    <source>
        <dbReference type="SAM" id="Phobius"/>
    </source>
</evidence>
<dbReference type="InterPro" id="IPR038770">
    <property type="entry name" value="Na+/solute_symporter_sf"/>
</dbReference>
<dbReference type="Gene3D" id="3.40.50.720">
    <property type="entry name" value="NAD(P)-binding Rossmann-like Domain"/>
    <property type="match status" value="1"/>
</dbReference>
<reference evidence="10 11" key="1">
    <citation type="journal article" date="2020" name="Nature">
        <title>Bacterial chemolithoautotrophy via manganese oxidation.</title>
        <authorList>
            <person name="Yu H."/>
            <person name="Leadbetter J.R."/>
        </authorList>
    </citation>
    <scope>NUCLEOTIDE SEQUENCE [LARGE SCALE GENOMIC DNA]</scope>
    <source>
        <strain evidence="10 11">Mn-1</strain>
    </source>
</reference>
<feature type="transmembrane region" description="Helical" evidence="7">
    <location>
        <begin position="156"/>
        <end position="174"/>
    </location>
</feature>
<protein>
    <submittedName>
        <fullName evidence="10">Sodium:proton exchanger</fullName>
    </submittedName>
</protein>
<dbReference type="PANTHER" id="PTHR42751:SF3">
    <property type="entry name" value="SODIUM_GLUTAMATE SYMPORTER"/>
    <property type="match status" value="1"/>
</dbReference>
<feature type="transmembrane region" description="Helical" evidence="7">
    <location>
        <begin position="329"/>
        <end position="351"/>
    </location>
</feature>
<comment type="subcellular location">
    <subcellularLocation>
        <location evidence="1">Membrane</location>
        <topology evidence="1">Multi-pass membrane protein</topology>
    </subcellularLocation>
</comment>
<feature type="transmembrane region" description="Helical" evidence="7">
    <location>
        <begin position="34"/>
        <end position="54"/>
    </location>
</feature>
<keyword evidence="4 7" id="KW-0812">Transmembrane</keyword>
<evidence type="ECO:0000313" key="10">
    <source>
        <dbReference type="EMBL" id="NKE70077.1"/>
    </source>
</evidence>
<dbReference type="GO" id="GO:1902600">
    <property type="term" value="P:proton transmembrane transport"/>
    <property type="evidence" value="ECO:0007669"/>
    <property type="project" value="InterPro"/>
</dbReference>
<keyword evidence="6 7" id="KW-0472">Membrane</keyword>
<accession>A0A7X6DMQ5</accession>
<dbReference type="GO" id="GO:0015297">
    <property type="term" value="F:antiporter activity"/>
    <property type="evidence" value="ECO:0007669"/>
    <property type="project" value="InterPro"/>
</dbReference>
<evidence type="ECO:0000259" key="9">
    <source>
        <dbReference type="Pfam" id="PF02254"/>
    </source>
</evidence>
<feature type="transmembrane region" description="Helical" evidence="7">
    <location>
        <begin position="357"/>
        <end position="378"/>
    </location>
</feature>
<feature type="transmembrane region" description="Helical" evidence="7">
    <location>
        <begin position="220"/>
        <end position="240"/>
    </location>
</feature>
<dbReference type="GO" id="GO:0006813">
    <property type="term" value="P:potassium ion transport"/>
    <property type="evidence" value="ECO:0007669"/>
    <property type="project" value="InterPro"/>
</dbReference>
<feature type="transmembrane region" description="Helical" evidence="7">
    <location>
        <begin position="186"/>
        <end position="208"/>
    </location>
</feature>
<dbReference type="EMBL" id="VTOW01000001">
    <property type="protein sequence ID" value="NKE70077.1"/>
    <property type="molecule type" value="Genomic_DNA"/>
</dbReference>
<dbReference type="InterPro" id="IPR036291">
    <property type="entry name" value="NAD(P)-bd_dom_sf"/>
</dbReference>
<dbReference type="Pfam" id="PF00999">
    <property type="entry name" value="Na_H_Exchanger"/>
    <property type="match status" value="1"/>
</dbReference>
<feature type="transmembrane region" description="Helical" evidence="7">
    <location>
        <begin position="297"/>
        <end position="317"/>
    </location>
</feature>
<proteinExistence type="inferred from homology"/>
<dbReference type="Pfam" id="PF02254">
    <property type="entry name" value="TrkA_N"/>
    <property type="match status" value="1"/>
</dbReference>
<dbReference type="Gene3D" id="1.20.1530.20">
    <property type="match status" value="1"/>
</dbReference>
<dbReference type="PANTHER" id="PTHR42751">
    <property type="entry name" value="SODIUM/HYDROGEN EXCHANGER FAMILY/TRKA DOMAIN PROTEIN"/>
    <property type="match status" value="1"/>
</dbReference>
<dbReference type="InterPro" id="IPR003148">
    <property type="entry name" value="RCK_N"/>
</dbReference>
<feature type="domain" description="Cation/H+ exchanger transmembrane" evidence="8">
    <location>
        <begin position="18"/>
        <end position="372"/>
    </location>
</feature>
<keyword evidence="11" id="KW-1185">Reference proteome</keyword>
<comment type="caution">
    <text evidence="10">The sequence shown here is derived from an EMBL/GenBank/DDBJ whole genome shotgun (WGS) entry which is preliminary data.</text>
</comment>
<dbReference type="SUPFAM" id="SSF51735">
    <property type="entry name" value="NAD(P)-binding Rossmann-fold domains"/>
    <property type="match status" value="1"/>
</dbReference>
<feature type="transmembrane region" description="Helical" evidence="7">
    <location>
        <begin position="60"/>
        <end position="79"/>
    </location>
</feature>
<dbReference type="InterPro" id="IPR006153">
    <property type="entry name" value="Cation/H_exchanger_TM"/>
</dbReference>
<dbReference type="RefSeq" id="WP_168058343.1">
    <property type="nucleotide sequence ID" value="NZ_VTOW01000001.1"/>
</dbReference>
<evidence type="ECO:0000256" key="5">
    <source>
        <dbReference type="ARBA" id="ARBA00022989"/>
    </source>
</evidence>
<comment type="similarity">
    <text evidence="2">Belongs to the monovalent cation:proton antiporter 2 (CPA2) transporter (TC 2.A.37) family.</text>
</comment>
<evidence type="ECO:0000256" key="2">
    <source>
        <dbReference type="ARBA" id="ARBA00005551"/>
    </source>
</evidence>
<evidence type="ECO:0000313" key="11">
    <source>
        <dbReference type="Proteomes" id="UP000534783"/>
    </source>
</evidence>
<sequence length="582" mass="63740">MQLDLQMNLLTSIAVSIIFATLAALVAREFRQPLILGYIFGGILLGREMGFGIISDEASIDLISEIGLILLLFMIGLEINLSKLLDAGRRVALTGTAQFFGAVFLGFLFLWLFPLVSNENPFNPFYLALGLASSSTMIVVKLLHDKYELDSFAGRITLAILIVQDIWSIVFLAIQPNLLQPSFIPVLSSFLTGAGLLSLAFLISKFLLPRLFHSVAKAPELMLITSISWCFLVSGTANAIGLSKEMGALVAGLSIAAFPYSLDVVAKITGIRDFFITLFFVSLGLKAPAVTLPLLGIVLAATSFVVISRFITVLPLFHSNVGLRASLITALNLSQVSEFSLVIVSLGLAYGHIGQEVVSIVTLSLIVGSILSTYLILYSEQIVSSIIRWTRGRETRTEAPADATPPGIQKEIVLLGFFKEASSFLFKINHEMPSLKERIFVIDFNPQTLEILKKNGVACVYGDIAHPETLRHAGIGGAKVVLSTIPDTFLKGTTNSRLLKQIRTLSPQSAVIVTSETLREARRFYEEGADYVFLPRLLYARHLFEIVQTQLLEGLDTLRDRQIADISDRPADAFTKNQPQDL</sequence>
<feature type="transmembrane region" description="Helical" evidence="7">
    <location>
        <begin position="125"/>
        <end position="144"/>
    </location>
</feature>
<evidence type="ECO:0000256" key="4">
    <source>
        <dbReference type="ARBA" id="ARBA00022692"/>
    </source>
</evidence>
<feature type="transmembrane region" description="Helical" evidence="7">
    <location>
        <begin position="6"/>
        <end position="27"/>
    </location>
</feature>
<feature type="transmembrane region" description="Helical" evidence="7">
    <location>
        <begin position="246"/>
        <end position="262"/>
    </location>
</feature>
<dbReference type="GO" id="GO:0016020">
    <property type="term" value="C:membrane"/>
    <property type="evidence" value="ECO:0007669"/>
    <property type="project" value="UniProtKB-SubCell"/>
</dbReference>
<evidence type="ECO:0000256" key="3">
    <source>
        <dbReference type="ARBA" id="ARBA00022448"/>
    </source>
</evidence>
<evidence type="ECO:0000259" key="8">
    <source>
        <dbReference type="Pfam" id="PF00999"/>
    </source>
</evidence>
<dbReference type="AlphaFoldDB" id="A0A7X6DMQ5"/>
<keyword evidence="3" id="KW-0813">Transport</keyword>
<feature type="transmembrane region" description="Helical" evidence="7">
    <location>
        <begin position="91"/>
        <end position="113"/>
    </location>
</feature>
<name>A0A7X6DMQ5_9BACT</name>
<gene>
    <name evidence="10" type="ORF">MNODULE_04875</name>
</gene>
<feature type="domain" description="RCK N-terminal" evidence="9">
    <location>
        <begin position="432"/>
        <end position="535"/>
    </location>
</feature>
<evidence type="ECO:0000256" key="1">
    <source>
        <dbReference type="ARBA" id="ARBA00004141"/>
    </source>
</evidence>